<accession>A0A553HT10</accession>
<organism evidence="3 4">
    <name type="scientific">Xylaria flabelliformis</name>
    <dbReference type="NCBI Taxonomy" id="2512241"/>
    <lineage>
        <taxon>Eukaryota</taxon>
        <taxon>Fungi</taxon>
        <taxon>Dikarya</taxon>
        <taxon>Ascomycota</taxon>
        <taxon>Pezizomycotina</taxon>
        <taxon>Sordariomycetes</taxon>
        <taxon>Xylariomycetidae</taxon>
        <taxon>Xylariales</taxon>
        <taxon>Xylariaceae</taxon>
        <taxon>Xylaria</taxon>
    </lineage>
</organism>
<gene>
    <name evidence="3" type="ORF">FHL15_008074</name>
</gene>
<sequence length="228" mass="24092">MLRKALITYLASLALATTTPNIWCLTPRDGDKLARDYAALFSSSTFTSAQACSVLAHDFTETSDSINAISGLPSGNVTYESREAFIAAQVCWPAVAMDVVAVVAVTCDTVVLRWTQRWTDGTEIAGVSILVAEDEGDRNGEGEGAWKIRRVYEEFNGLAVLGSFGEVVGIQIEVDHVIPGMPRHSAAAAAAFAGSGGEDPLGHLKVLPSSLGQVSVEQPSSSVTQHPI</sequence>
<reference evidence="4" key="1">
    <citation type="submission" date="2019-06" db="EMBL/GenBank/DDBJ databases">
        <title>Draft genome sequence of the griseofulvin-producing fungus Xylaria cubensis strain G536.</title>
        <authorList>
            <person name="Mead M.E."/>
            <person name="Raja H.A."/>
            <person name="Steenwyk J.L."/>
            <person name="Knowles S.L."/>
            <person name="Oberlies N.H."/>
            <person name="Rokas A."/>
        </authorList>
    </citation>
    <scope>NUCLEOTIDE SEQUENCE [LARGE SCALE GENOMIC DNA]</scope>
    <source>
        <strain evidence="4">G536</strain>
    </source>
</reference>
<evidence type="ECO:0000259" key="2">
    <source>
        <dbReference type="Pfam" id="PF26534"/>
    </source>
</evidence>
<feature type="signal peptide" evidence="1">
    <location>
        <begin position="1"/>
        <end position="16"/>
    </location>
</feature>
<keyword evidence="4" id="KW-1185">Reference proteome</keyword>
<evidence type="ECO:0000313" key="3">
    <source>
        <dbReference type="EMBL" id="TRX91092.1"/>
    </source>
</evidence>
<evidence type="ECO:0000256" key="1">
    <source>
        <dbReference type="SAM" id="SignalP"/>
    </source>
</evidence>
<feature type="chain" id="PRO_5021734745" description="NTF2-like domain-containing protein" evidence="1">
    <location>
        <begin position="17"/>
        <end position="228"/>
    </location>
</feature>
<proteinExistence type="predicted"/>
<dbReference type="EMBL" id="VFLP01000049">
    <property type="protein sequence ID" value="TRX91092.1"/>
    <property type="molecule type" value="Genomic_DNA"/>
</dbReference>
<dbReference type="Pfam" id="PF26534">
    <property type="entry name" value="NTF2_7"/>
    <property type="match status" value="1"/>
</dbReference>
<feature type="domain" description="NTF2-like" evidence="2">
    <location>
        <begin position="23"/>
        <end position="165"/>
    </location>
</feature>
<evidence type="ECO:0000313" key="4">
    <source>
        <dbReference type="Proteomes" id="UP000319160"/>
    </source>
</evidence>
<dbReference type="AlphaFoldDB" id="A0A553HT10"/>
<name>A0A553HT10_9PEZI</name>
<dbReference type="InterPro" id="IPR058645">
    <property type="entry name" value="NTF2-like_dom_7"/>
</dbReference>
<dbReference type="OrthoDB" id="5596743at2759"/>
<keyword evidence="1" id="KW-0732">Signal</keyword>
<comment type="caution">
    <text evidence="3">The sequence shown here is derived from an EMBL/GenBank/DDBJ whole genome shotgun (WGS) entry which is preliminary data.</text>
</comment>
<dbReference type="Proteomes" id="UP000319160">
    <property type="component" value="Unassembled WGS sequence"/>
</dbReference>
<protein>
    <recommendedName>
        <fullName evidence="2">NTF2-like domain-containing protein</fullName>
    </recommendedName>
</protein>